<reference evidence="2 3" key="4">
    <citation type="journal article" date="2011" name="BMC Genomics">
        <title>RNA-Seq improves annotation of protein-coding genes in the cucumber genome.</title>
        <authorList>
            <person name="Li Z."/>
            <person name="Zhang Z."/>
            <person name="Yan P."/>
            <person name="Huang S."/>
            <person name="Fei Z."/>
            <person name="Lin K."/>
        </authorList>
    </citation>
    <scope>NUCLEOTIDE SEQUENCE [LARGE SCALE GENOMIC DNA]</scope>
    <source>
        <strain evidence="3">cv. 9930</strain>
    </source>
</reference>
<sequence length="62" mass="6754">MESKTGQKLSVAARGNGQRPNCRSCQLTVARGAKSEWTKHLGQIESREIGHERGDDMAPQGC</sequence>
<reference evidence="2 3" key="3">
    <citation type="journal article" date="2010" name="BMC Genomics">
        <title>Transcriptome sequencing and comparative analysis of cucumber flowers with different sex types.</title>
        <authorList>
            <person name="Guo S."/>
            <person name="Zheng Y."/>
            <person name="Joung J.G."/>
            <person name="Liu S."/>
            <person name="Zhang Z."/>
            <person name="Crasta O.R."/>
            <person name="Sobral B.W."/>
            <person name="Xu Y."/>
            <person name="Huang S."/>
            <person name="Fei Z."/>
        </authorList>
    </citation>
    <scope>NUCLEOTIDE SEQUENCE [LARGE SCALE GENOMIC DNA]</scope>
    <source>
        <strain evidence="3">cv. 9930</strain>
    </source>
</reference>
<dbReference type="AlphaFoldDB" id="A0A0A0KVV3"/>
<dbReference type="EMBL" id="CM002926">
    <property type="protein sequence ID" value="KGN51886.1"/>
    <property type="molecule type" value="Genomic_DNA"/>
</dbReference>
<gene>
    <name evidence="2" type="ORF">Csa_5G604310</name>
</gene>
<organism evidence="2 3">
    <name type="scientific">Cucumis sativus</name>
    <name type="common">Cucumber</name>
    <dbReference type="NCBI Taxonomy" id="3659"/>
    <lineage>
        <taxon>Eukaryota</taxon>
        <taxon>Viridiplantae</taxon>
        <taxon>Streptophyta</taxon>
        <taxon>Embryophyta</taxon>
        <taxon>Tracheophyta</taxon>
        <taxon>Spermatophyta</taxon>
        <taxon>Magnoliopsida</taxon>
        <taxon>eudicotyledons</taxon>
        <taxon>Gunneridae</taxon>
        <taxon>Pentapetalae</taxon>
        <taxon>rosids</taxon>
        <taxon>fabids</taxon>
        <taxon>Cucurbitales</taxon>
        <taxon>Cucurbitaceae</taxon>
        <taxon>Benincaseae</taxon>
        <taxon>Cucumis</taxon>
    </lineage>
</organism>
<reference evidence="2 3" key="1">
    <citation type="journal article" date="2009" name="Nat. Genet.">
        <title>The genome of the cucumber, Cucumis sativus L.</title>
        <authorList>
            <person name="Huang S."/>
            <person name="Li R."/>
            <person name="Zhang Z."/>
            <person name="Li L."/>
            <person name="Gu X."/>
            <person name="Fan W."/>
            <person name="Lucas W.J."/>
            <person name="Wang X."/>
            <person name="Xie B."/>
            <person name="Ni P."/>
            <person name="Ren Y."/>
            <person name="Zhu H."/>
            <person name="Li J."/>
            <person name="Lin K."/>
            <person name="Jin W."/>
            <person name="Fei Z."/>
            <person name="Li G."/>
            <person name="Staub J."/>
            <person name="Kilian A."/>
            <person name="van der Vossen E.A."/>
            <person name="Wu Y."/>
            <person name="Guo J."/>
            <person name="He J."/>
            <person name="Jia Z."/>
            <person name="Ren Y."/>
            <person name="Tian G."/>
            <person name="Lu Y."/>
            <person name="Ruan J."/>
            <person name="Qian W."/>
            <person name="Wang M."/>
            <person name="Huang Q."/>
            <person name="Li B."/>
            <person name="Xuan Z."/>
            <person name="Cao J."/>
            <person name="Asan"/>
            <person name="Wu Z."/>
            <person name="Zhang J."/>
            <person name="Cai Q."/>
            <person name="Bai Y."/>
            <person name="Zhao B."/>
            <person name="Han Y."/>
            <person name="Li Y."/>
            <person name="Li X."/>
            <person name="Wang S."/>
            <person name="Shi Q."/>
            <person name="Liu S."/>
            <person name="Cho W.K."/>
            <person name="Kim J.Y."/>
            <person name="Xu Y."/>
            <person name="Heller-Uszynska K."/>
            <person name="Miao H."/>
            <person name="Cheng Z."/>
            <person name="Zhang S."/>
            <person name="Wu J."/>
            <person name="Yang Y."/>
            <person name="Kang H."/>
            <person name="Li M."/>
            <person name="Liang H."/>
            <person name="Ren X."/>
            <person name="Shi Z."/>
            <person name="Wen M."/>
            <person name="Jian M."/>
            <person name="Yang H."/>
            <person name="Zhang G."/>
            <person name="Yang Z."/>
            <person name="Chen R."/>
            <person name="Liu S."/>
            <person name="Li J."/>
            <person name="Ma L."/>
            <person name="Liu H."/>
            <person name="Zhou Y."/>
            <person name="Zhao J."/>
            <person name="Fang X."/>
            <person name="Li G."/>
            <person name="Fang L."/>
            <person name="Li Y."/>
            <person name="Liu D."/>
            <person name="Zheng H."/>
            <person name="Zhang Y."/>
            <person name="Qin N."/>
            <person name="Li Z."/>
            <person name="Yang G."/>
            <person name="Yang S."/>
            <person name="Bolund L."/>
            <person name="Kristiansen K."/>
            <person name="Zheng H."/>
            <person name="Li S."/>
            <person name="Zhang X."/>
            <person name="Yang H."/>
            <person name="Wang J."/>
            <person name="Sun R."/>
            <person name="Zhang B."/>
            <person name="Jiang S."/>
            <person name="Wang J."/>
            <person name="Du Y."/>
            <person name="Li S."/>
        </authorList>
    </citation>
    <scope>NUCLEOTIDE SEQUENCE [LARGE SCALE GENOMIC DNA]</scope>
    <source>
        <strain evidence="3">cv. 9930</strain>
    </source>
</reference>
<keyword evidence="3" id="KW-1185">Reference proteome</keyword>
<evidence type="ECO:0000313" key="3">
    <source>
        <dbReference type="Proteomes" id="UP000029981"/>
    </source>
</evidence>
<reference evidence="2 3" key="2">
    <citation type="journal article" date="2009" name="PLoS ONE">
        <title>An integrated genetic and cytogenetic map of the cucumber genome.</title>
        <authorList>
            <person name="Ren Y."/>
            <person name="Zhang Z."/>
            <person name="Liu J."/>
            <person name="Staub J.E."/>
            <person name="Han Y."/>
            <person name="Cheng Z."/>
            <person name="Li X."/>
            <person name="Lu J."/>
            <person name="Miao H."/>
            <person name="Kang H."/>
            <person name="Xie B."/>
            <person name="Gu X."/>
            <person name="Wang X."/>
            <person name="Du Y."/>
            <person name="Jin W."/>
            <person name="Huang S."/>
        </authorList>
    </citation>
    <scope>NUCLEOTIDE SEQUENCE [LARGE SCALE GENOMIC DNA]</scope>
    <source>
        <strain evidence="3">cv. 9930</strain>
    </source>
</reference>
<feature type="region of interest" description="Disordered" evidence="1">
    <location>
        <begin position="1"/>
        <end position="21"/>
    </location>
</feature>
<proteinExistence type="predicted"/>
<protein>
    <submittedName>
        <fullName evidence="2">Uncharacterized protein</fullName>
    </submittedName>
</protein>
<dbReference type="Proteomes" id="UP000029981">
    <property type="component" value="Chromosome 5"/>
</dbReference>
<dbReference type="Gramene" id="KGN51886">
    <property type="protein sequence ID" value="KGN51886"/>
    <property type="gene ID" value="Csa_5G604310"/>
</dbReference>
<name>A0A0A0KVV3_CUCSA</name>
<evidence type="ECO:0000313" key="2">
    <source>
        <dbReference type="EMBL" id="KGN51886.1"/>
    </source>
</evidence>
<accession>A0A0A0KVV3</accession>
<evidence type="ECO:0000256" key="1">
    <source>
        <dbReference type="SAM" id="MobiDB-lite"/>
    </source>
</evidence>